<keyword evidence="5" id="KW-0472">Membrane</keyword>
<dbReference type="Pfam" id="PF00069">
    <property type="entry name" value="Pkinase"/>
    <property type="match status" value="1"/>
</dbReference>
<keyword evidence="1" id="KW-0808">Transferase</keyword>
<dbReference type="Proteomes" id="UP000634206">
    <property type="component" value="Unassembled WGS sequence"/>
</dbReference>
<name>A0AAE2SEI4_9BACT</name>
<keyword evidence="4" id="KW-0067">ATP-binding</keyword>
<accession>A0AAE2SEI4</accession>
<dbReference type="SUPFAM" id="SSF48452">
    <property type="entry name" value="TPR-like"/>
    <property type="match status" value="1"/>
</dbReference>
<dbReference type="EMBL" id="JAENIG010000011">
    <property type="protein sequence ID" value="MBK1856279.1"/>
    <property type="molecule type" value="Genomic_DNA"/>
</dbReference>
<proteinExistence type="predicted"/>
<dbReference type="SUPFAM" id="SSF56112">
    <property type="entry name" value="Protein kinase-like (PK-like)"/>
    <property type="match status" value="1"/>
</dbReference>
<evidence type="ECO:0000256" key="5">
    <source>
        <dbReference type="SAM" id="Phobius"/>
    </source>
</evidence>
<feature type="domain" description="Protein kinase" evidence="6">
    <location>
        <begin position="9"/>
        <end position="294"/>
    </location>
</feature>
<dbReference type="GO" id="GO:0005524">
    <property type="term" value="F:ATP binding"/>
    <property type="evidence" value="ECO:0007669"/>
    <property type="project" value="UniProtKB-KW"/>
</dbReference>
<dbReference type="SMART" id="SM00220">
    <property type="entry name" value="S_TKc"/>
    <property type="match status" value="1"/>
</dbReference>
<feature type="transmembrane region" description="Helical" evidence="5">
    <location>
        <begin position="318"/>
        <end position="341"/>
    </location>
</feature>
<dbReference type="PROSITE" id="PS50011">
    <property type="entry name" value="PROTEIN_KINASE_DOM"/>
    <property type="match status" value="1"/>
</dbReference>
<keyword evidence="2" id="KW-0547">Nucleotide-binding</keyword>
<dbReference type="AlphaFoldDB" id="A0AAE2SEI4"/>
<protein>
    <recommendedName>
        <fullName evidence="6">Protein kinase domain-containing protein</fullName>
    </recommendedName>
</protein>
<reference evidence="7" key="1">
    <citation type="submission" date="2021-01" db="EMBL/GenBank/DDBJ databases">
        <title>Modified the classification status of verrucomicrobia.</title>
        <authorList>
            <person name="Feng X."/>
        </authorList>
    </citation>
    <scope>NUCLEOTIDE SEQUENCE</scope>
    <source>
        <strain evidence="7">5K15</strain>
    </source>
</reference>
<evidence type="ECO:0000256" key="3">
    <source>
        <dbReference type="ARBA" id="ARBA00022777"/>
    </source>
</evidence>
<evidence type="ECO:0000259" key="6">
    <source>
        <dbReference type="PROSITE" id="PS50011"/>
    </source>
</evidence>
<sequence length="845" mass="93252">MVQPQIDGFEILGLVGEGACGSIFIAREADNVNPGTWYAIRVFNAIAINRPLIENIAGRLTNGSYPEGVVPILWKQSRQGSNCMVMPMLADIDEAKGTIAPRSLQETIADYPKDDAWETIEKIAHAIASMHGRRIPHGNLKPGNVFFDEQGKVQLTDFAMGHMPGVGMLPFTDALLYAPPEQLREPDGYVSGKGYGWDTYAFAVLAFRMLTGKFPRCEATFKKVAPGPGEHHVTGIQADVIKLAERLEHRELENWPEEAHDDRERKRREVLQRCLSLNPEDRYKDLNEVLQAWSDIDTDAAAALAKSKLKSKVKRSRAGMLFALLLAGAGAFGCFTLFGLLQKEKIARQDDIEALNQRITALTTERDEAAKSEAEAIAYSQNAAKREDKLRKQLIALGVTNDRLLEWMLRDRNTDLPELQKTGPDKTAADAMERELRAFLKMTEGEDQFQPIRARIMLQLSELEIHRKNPADADTLLDRAIPALQKAGINEPGQPYRIARARLITLLQALDQNNEALTSSLLPKVRSAIAQLEQADPVETQRINATMELIEGRLVEASDPAKALAHFQKAIQNLEGIHQALPENVKIRSELARNILHSSTLAESLDRVEDATKLRGEAANHLRWLLDKNPQFSFAKVKLAEMEIMAAEADMLSGNDSAGERKLKKAESLLKGVALDDVSPTGSAMQVAVVKGLQAVLLRDRGRTSDAAKNLDRAIDLTGKIVAANPTANEPLYRLAGFHWSRASLAGDAGDSSTELKLGSKAATMMQQLLKNGAGKRDNELRRSLAYLYGDLGHTANNLGKTADAVSHYKNAAVMWQSLIDKNGKRDEFVEGLKWSQSRAKAAAR</sequence>
<evidence type="ECO:0000313" key="7">
    <source>
        <dbReference type="EMBL" id="MBK1856279.1"/>
    </source>
</evidence>
<dbReference type="Gene3D" id="1.10.510.10">
    <property type="entry name" value="Transferase(Phosphotransferase) domain 1"/>
    <property type="match status" value="1"/>
</dbReference>
<evidence type="ECO:0000256" key="4">
    <source>
        <dbReference type="ARBA" id="ARBA00022840"/>
    </source>
</evidence>
<dbReference type="InterPro" id="IPR011009">
    <property type="entry name" value="Kinase-like_dom_sf"/>
</dbReference>
<dbReference type="PANTHER" id="PTHR43289:SF6">
    <property type="entry name" value="SERINE_THREONINE-PROTEIN KINASE NEKL-3"/>
    <property type="match status" value="1"/>
</dbReference>
<dbReference type="InterPro" id="IPR011990">
    <property type="entry name" value="TPR-like_helical_dom_sf"/>
</dbReference>
<evidence type="ECO:0000313" key="8">
    <source>
        <dbReference type="Proteomes" id="UP000634206"/>
    </source>
</evidence>
<gene>
    <name evidence="7" type="ORF">JIN83_15005</name>
</gene>
<keyword evidence="8" id="KW-1185">Reference proteome</keyword>
<organism evidence="7 8">
    <name type="scientific">Oceaniferula flava</name>
    <dbReference type="NCBI Taxonomy" id="2800421"/>
    <lineage>
        <taxon>Bacteria</taxon>
        <taxon>Pseudomonadati</taxon>
        <taxon>Verrucomicrobiota</taxon>
        <taxon>Verrucomicrobiia</taxon>
        <taxon>Verrucomicrobiales</taxon>
        <taxon>Verrucomicrobiaceae</taxon>
        <taxon>Oceaniferula</taxon>
    </lineage>
</organism>
<keyword evidence="5" id="KW-0812">Transmembrane</keyword>
<dbReference type="Gene3D" id="1.25.40.10">
    <property type="entry name" value="Tetratricopeptide repeat domain"/>
    <property type="match status" value="1"/>
</dbReference>
<keyword evidence="5" id="KW-1133">Transmembrane helix</keyword>
<evidence type="ECO:0000256" key="2">
    <source>
        <dbReference type="ARBA" id="ARBA00022741"/>
    </source>
</evidence>
<evidence type="ECO:0000256" key="1">
    <source>
        <dbReference type="ARBA" id="ARBA00022679"/>
    </source>
</evidence>
<dbReference type="PANTHER" id="PTHR43289">
    <property type="entry name" value="MITOGEN-ACTIVATED PROTEIN KINASE KINASE KINASE 20-RELATED"/>
    <property type="match status" value="1"/>
</dbReference>
<keyword evidence="3" id="KW-0418">Kinase</keyword>
<comment type="caution">
    <text evidence="7">The sequence shown here is derived from an EMBL/GenBank/DDBJ whole genome shotgun (WGS) entry which is preliminary data.</text>
</comment>
<dbReference type="InterPro" id="IPR000719">
    <property type="entry name" value="Prot_kinase_dom"/>
</dbReference>
<dbReference type="GO" id="GO:0004674">
    <property type="term" value="F:protein serine/threonine kinase activity"/>
    <property type="evidence" value="ECO:0007669"/>
    <property type="project" value="TreeGrafter"/>
</dbReference>